<evidence type="ECO:0000313" key="7">
    <source>
        <dbReference type="EMBL" id="SKC72274.1"/>
    </source>
</evidence>
<dbReference type="Gene3D" id="2.60.120.560">
    <property type="entry name" value="Exo-inulinase, domain 1"/>
    <property type="match status" value="1"/>
</dbReference>
<evidence type="ECO:0000256" key="1">
    <source>
        <dbReference type="ARBA" id="ARBA00009902"/>
    </source>
</evidence>
<dbReference type="PANTHER" id="PTHR42800">
    <property type="entry name" value="EXOINULINASE INUD (AFU_ORTHOLOGUE AFUA_5G00480)"/>
    <property type="match status" value="1"/>
</dbReference>
<dbReference type="Gene3D" id="2.115.10.20">
    <property type="entry name" value="Glycosyl hydrolase domain, family 43"/>
    <property type="match status" value="1"/>
</dbReference>
<keyword evidence="3 4" id="KW-0326">Glycosidase</keyword>
<dbReference type="CDD" id="cd18622">
    <property type="entry name" value="GH32_Inu-like"/>
    <property type="match status" value="1"/>
</dbReference>
<keyword evidence="2 4" id="KW-0378">Hydrolase</keyword>
<dbReference type="GO" id="GO:0004575">
    <property type="term" value="F:sucrose alpha-glucosidase activity"/>
    <property type="evidence" value="ECO:0007669"/>
    <property type="project" value="TreeGrafter"/>
</dbReference>
<comment type="similarity">
    <text evidence="1 4">Belongs to the glycosyl hydrolase 32 family.</text>
</comment>
<dbReference type="Pfam" id="PF08244">
    <property type="entry name" value="Glyco_hydro_32C"/>
    <property type="match status" value="1"/>
</dbReference>
<dbReference type="GO" id="GO:0005737">
    <property type="term" value="C:cytoplasm"/>
    <property type="evidence" value="ECO:0007669"/>
    <property type="project" value="TreeGrafter"/>
</dbReference>
<dbReference type="PANTHER" id="PTHR42800:SF1">
    <property type="entry name" value="EXOINULINASE INUD (AFU_ORTHOLOGUE AFUA_5G00480)"/>
    <property type="match status" value="1"/>
</dbReference>
<dbReference type="AlphaFoldDB" id="A0A1T5L8K6"/>
<dbReference type="Pfam" id="PF00251">
    <property type="entry name" value="Glyco_hydro_32N"/>
    <property type="match status" value="1"/>
</dbReference>
<dbReference type="SMART" id="SM00640">
    <property type="entry name" value="Glyco_32"/>
    <property type="match status" value="1"/>
</dbReference>
<evidence type="ECO:0000256" key="3">
    <source>
        <dbReference type="ARBA" id="ARBA00023295"/>
    </source>
</evidence>
<dbReference type="InterPro" id="IPR013148">
    <property type="entry name" value="Glyco_hydro_32_N"/>
</dbReference>
<gene>
    <name evidence="7" type="ORF">SAMN04324258_3131</name>
</gene>
<dbReference type="InterPro" id="IPR001362">
    <property type="entry name" value="Glyco_hydro_32"/>
</dbReference>
<evidence type="ECO:0000259" key="5">
    <source>
        <dbReference type="Pfam" id="PF00251"/>
    </source>
</evidence>
<dbReference type="InterPro" id="IPR013189">
    <property type="entry name" value="Glyco_hydro_32_C"/>
</dbReference>
<dbReference type="SUPFAM" id="SSF49899">
    <property type="entry name" value="Concanavalin A-like lectins/glucanases"/>
    <property type="match status" value="1"/>
</dbReference>
<feature type="domain" description="Glycosyl hydrolase family 32 C-terminal" evidence="6">
    <location>
        <begin position="358"/>
        <end position="459"/>
    </location>
</feature>
<dbReference type="RefSeq" id="WP_079575373.1">
    <property type="nucleotide sequence ID" value="NZ_FUZQ01000005.1"/>
</dbReference>
<evidence type="ECO:0000313" key="8">
    <source>
        <dbReference type="Proteomes" id="UP000189777"/>
    </source>
</evidence>
<evidence type="ECO:0000256" key="2">
    <source>
        <dbReference type="ARBA" id="ARBA00022801"/>
    </source>
</evidence>
<proteinExistence type="inferred from homology"/>
<accession>A0A1T5L8K6</accession>
<dbReference type="STRING" id="526729.SAMN04324258_3131"/>
<feature type="domain" description="Glycosyl hydrolase family 32 N-terminal" evidence="5">
    <location>
        <begin position="22"/>
        <end position="343"/>
    </location>
</feature>
<sequence length="465" mass="50664">MTDTTVDRAQDRATTHLRPVAHFTAHDTWLNDPNGLVFHDGTWHLFFQNNPHGDTHGNMSWGHATSTDLVTWTEQPVAIRHTDTEEIFSGSAVVDEKNTAGFAGPGQTALVAIYTSAYRPTHPTLAGRQAQSLAYSLDDGRTWTRYEGNPVLDRESADFRDPKVFWYDGADGDGYWVMAAVEAADRQVVLYRSDDLKQWHHLSTFGPAHATGGVWECPDLFPLSVRGTDRARWVMIVSLNPGGVAGGSGVQYFVGDFDGTTFVPDGPGGGPQGADWLDHGRDYYAPVSFNGVADGRRLTVGWASNWDYANDTPTAPWRSAMSLARELELVRTTDGRDRVVQRPVLPEEPRDGLVVHEVEVPTDEGRRHEIVLHGDGPDAVVLTVDAAARTLTGDRRRSGDTEFHPAFPSVDTAPLHDAGATVDLTVVVDGCVLEVFACGGLTALTQLVFPSTPLTRVTVREVAAA</sequence>
<evidence type="ECO:0000256" key="4">
    <source>
        <dbReference type="RuleBase" id="RU362110"/>
    </source>
</evidence>
<evidence type="ECO:0000259" key="6">
    <source>
        <dbReference type="Pfam" id="PF08244"/>
    </source>
</evidence>
<organism evidence="7 8">
    <name type="scientific">Krasilnikoviella flava</name>
    <dbReference type="NCBI Taxonomy" id="526729"/>
    <lineage>
        <taxon>Bacteria</taxon>
        <taxon>Bacillati</taxon>
        <taxon>Actinomycetota</taxon>
        <taxon>Actinomycetes</taxon>
        <taxon>Micrococcales</taxon>
        <taxon>Promicromonosporaceae</taxon>
        <taxon>Krasilnikoviella</taxon>
    </lineage>
</organism>
<protein>
    <submittedName>
        <fullName evidence="7">Levanase</fullName>
    </submittedName>
</protein>
<reference evidence="7 8" key="1">
    <citation type="submission" date="2017-02" db="EMBL/GenBank/DDBJ databases">
        <authorList>
            <person name="Peterson S.W."/>
        </authorList>
    </citation>
    <scope>NUCLEOTIDE SEQUENCE [LARGE SCALE GENOMIC DNA]</scope>
    <source>
        <strain evidence="7 8">DSM 21481</strain>
    </source>
</reference>
<dbReference type="InterPro" id="IPR023296">
    <property type="entry name" value="Glyco_hydro_beta-prop_sf"/>
</dbReference>
<dbReference type="SUPFAM" id="SSF75005">
    <property type="entry name" value="Arabinanase/levansucrase/invertase"/>
    <property type="match status" value="1"/>
</dbReference>
<dbReference type="InterPro" id="IPR013320">
    <property type="entry name" value="ConA-like_dom_sf"/>
</dbReference>
<keyword evidence="8" id="KW-1185">Reference proteome</keyword>
<dbReference type="OrthoDB" id="9776657at2"/>
<dbReference type="GO" id="GO:0005987">
    <property type="term" value="P:sucrose catabolic process"/>
    <property type="evidence" value="ECO:0007669"/>
    <property type="project" value="TreeGrafter"/>
</dbReference>
<dbReference type="EMBL" id="FUZQ01000005">
    <property type="protein sequence ID" value="SKC72274.1"/>
    <property type="molecule type" value="Genomic_DNA"/>
</dbReference>
<dbReference type="Proteomes" id="UP000189777">
    <property type="component" value="Unassembled WGS sequence"/>
</dbReference>
<name>A0A1T5L8K6_9MICO</name>